<dbReference type="Pfam" id="PF05795">
    <property type="entry name" value="Plasmodium_Vir"/>
    <property type="match status" value="1"/>
</dbReference>
<accession>A0A0J9S3L5</accession>
<evidence type="ECO:0008006" key="3">
    <source>
        <dbReference type="Google" id="ProtNLM"/>
    </source>
</evidence>
<protein>
    <recommendedName>
        <fullName evidence="3">VIR protein</fullName>
    </recommendedName>
</protein>
<dbReference type="InterPro" id="IPR008780">
    <property type="entry name" value="Plasmodium_Vir"/>
</dbReference>
<dbReference type="AlphaFoldDB" id="A0A0J9S3L5"/>
<evidence type="ECO:0000313" key="1">
    <source>
        <dbReference type="EMBL" id="KMZ77379.1"/>
    </source>
</evidence>
<reference evidence="1 2" key="1">
    <citation type="submission" date="2011-08" db="EMBL/GenBank/DDBJ databases">
        <title>The Genome Sequence of Plasmodium vivax India VII.</title>
        <authorList>
            <consortium name="The Broad Institute Genome Sequencing Platform"/>
            <consortium name="The Broad Institute Genome Sequencing Center for Infectious Disease"/>
            <person name="Neafsey D."/>
            <person name="Carlton J."/>
            <person name="Barnwell J."/>
            <person name="Collins W."/>
            <person name="Escalante A."/>
            <person name="Mullikin J."/>
            <person name="Saul A."/>
            <person name="Guigo R."/>
            <person name="Camara F."/>
            <person name="Young S.K."/>
            <person name="Zeng Q."/>
            <person name="Gargeya S."/>
            <person name="Fitzgerald M."/>
            <person name="Haas B."/>
            <person name="Abouelleil A."/>
            <person name="Alvarado L."/>
            <person name="Arachchi H.M."/>
            <person name="Berlin A."/>
            <person name="Brown A."/>
            <person name="Chapman S.B."/>
            <person name="Chen Z."/>
            <person name="Dunbar C."/>
            <person name="Freedman E."/>
            <person name="Gearin G."/>
            <person name="Gellesch M."/>
            <person name="Goldberg J."/>
            <person name="Griggs A."/>
            <person name="Gujja S."/>
            <person name="Heiman D."/>
            <person name="Howarth C."/>
            <person name="Larson L."/>
            <person name="Lui A."/>
            <person name="MacDonald P.J.P."/>
            <person name="Montmayeur A."/>
            <person name="Murphy C."/>
            <person name="Neiman D."/>
            <person name="Pearson M."/>
            <person name="Priest M."/>
            <person name="Roberts A."/>
            <person name="Saif S."/>
            <person name="Shea T."/>
            <person name="Shenoy N."/>
            <person name="Sisk P."/>
            <person name="Stolte C."/>
            <person name="Sykes S."/>
            <person name="Wortman J."/>
            <person name="Nusbaum C."/>
            <person name="Birren B."/>
        </authorList>
    </citation>
    <scope>NUCLEOTIDE SEQUENCE [LARGE SCALE GENOMIC DNA]</scope>
    <source>
        <strain evidence="1 2">India VII</strain>
    </source>
</reference>
<name>A0A0J9S3L5_PLAVI</name>
<dbReference type="Proteomes" id="UP000053562">
    <property type="component" value="Unassembled WGS sequence"/>
</dbReference>
<evidence type="ECO:0000313" key="2">
    <source>
        <dbReference type="Proteomes" id="UP000053562"/>
    </source>
</evidence>
<sequence>MLESTAISEPELLKLCIGVCNFILDKGNDKYFCNKSSCNNSCSHMKFRLHDHVIKNIKSPDNIKNFYEALKSISKNAKSKLKDCSIENYNMIENKFTNFKYLYEFYFNYMDISKNFFKGGDINAKLYCKYIKFFFRFYNTIKDNCSPQKKFKYCNILDELRKRFIIQGEITNVYEKCNYEETSCEEGTNVSTDIPCLTEKKNGSTVQKLGGDPNDNTIIKILLNFTPIGSLIRSRMNKRKNMLEHVYENNYDHLGNISKDEVPNSDSRDYNVLYQSDKNI</sequence>
<gene>
    <name evidence="1" type="ORF">PVIIG_06536</name>
</gene>
<proteinExistence type="predicted"/>
<dbReference type="EMBL" id="KQ234403">
    <property type="protein sequence ID" value="KMZ77379.1"/>
    <property type="molecule type" value="Genomic_DNA"/>
</dbReference>
<organism evidence="1 2">
    <name type="scientific">Plasmodium vivax India VII</name>
    <dbReference type="NCBI Taxonomy" id="1077284"/>
    <lineage>
        <taxon>Eukaryota</taxon>
        <taxon>Sar</taxon>
        <taxon>Alveolata</taxon>
        <taxon>Apicomplexa</taxon>
        <taxon>Aconoidasida</taxon>
        <taxon>Haemosporida</taxon>
        <taxon>Plasmodiidae</taxon>
        <taxon>Plasmodium</taxon>
        <taxon>Plasmodium (Plasmodium)</taxon>
    </lineage>
</organism>